<reference evidence="1 2" key="1">
    <citation type="submission" date="2021-06" db="EMBL/GenBank/DDBJ databases">
        <title>Caerostris darwini draft genome.</title>
        <authorList>
            <person name="Kono N."/>
            <person name="Arakawa K."/>
        </authorList>
    </citation>
    <scope>NUCLEOTIDE SEQUENCE [LARGE SCALE GENOMIC DNA]</scope>
</reference>
<proteinExistence type="predicted"/>
<dbReference type="EMBL" id="BPLQ01003100">
    <property type="protein sequence ID" value="GIX97957.1"/>
    <property type="molecule type" value="Genomic_DNA"/>
</dbReference>
<gene>
    <name evidence="1" type="ORF">CDAR_446501</name>
</gene>
<organism evidence="1 2">
    <name type="scientific">Caerostris darwini</name>
    <dbReference type="NCBI Taxonomy" id="1538125"/>
    <lineage>
        <taxon>Eukaryota</taxon>
        <taxon>Metazoa</taxon>
        <taxon>Ecdysozoa</taxon>
        <taxon>Arthropoda</taxon>
        <taxon>Chelicerata</taxon>
        <taxon>Arachnida</taxon>
        <taxon>Araneae</taxon>
        <taxon>Araneomorphae</taxon>
        <taxon>Entelegynae</taxon>
        <taxon>Araneoidea</taxon>
        <taxon>Araneidae</taxon>
        <taxon>Caerostris</taxon>
    </lineage>
</organism>
<dbReference type="Proteomes" id="UP001054837">
    <property type="component" value="Unassembled WGS sequence"/>
</dbReference>
<keyword evidence="2" id="KW-1185">Reference proteome</keyword>
<evidence type="ECO:0000313" key="1">
    <source>
        <dbReference type="EMBL" id="GIX97957.1"/>
    </source>
</evidence>
<protein>
    <submittedName>
        <fullName evidence="1">Uncharacterized protein</fullName>
    </submittedName>
</protein>
<dbReference type="AlphaFoldDB" id="A0AAV4PKQ3"/>
<comment type="caution">
    <text evidence="1">The sequence shown here is derived from an EMBL/GenBank/DDBJ whole genome shotgun (WGS) entry which is preliminary data.</text>
</comment>
<feature type="non-terminal residue" evidence="1">
    <location>
        <position position="1"/>
    </location>
</feature>
<accession>A0AAV4PKQ3</accession>
<sequence>VQETMMLKHFHDGLPFSPQPLNFLVIKFQTFHVTTTQSGESCLADLMPVDCNDKPGRLPL</sequence>
<name>A0AAV4PKQ3_9ARAC</name>
<evidence type="ECO:0000313" key="2">
    <source>
        <dbReference type="Proteomes" id="UP001054837"/>
    </source>
</evidence>